<organism evidence="1 2">
    <name type="scientific">Pleuronectes platessa</name>
    <name type="common">European plaice</name>
    <dbReference type="NCBI Taxonomy" id="8262"/>
    <lineage>
        <taxon>Eukaryota</taxon>
        <taxon>Metazoa</taxon>
        <taxon>Chordata</taxon>
        <taxon>Craniata</taxon>
        <taxon>Vertebrata</taxon>
        <taxon>Euteleostomi</taxon>
        <taxon>Actinopterygii</taxon>
        <taxon>Neopterygii</taxon>
        <taxon>Teleostei</taxon>
        <taxon>Neoteleostei</taxon>
        <taxon>Acanthomorphata</taxon>
        <taxon>Carangaria</taxon>
        <taxon>Pleuronectiformes</taxon>
        <taxon>Pleuronectoidei</taxon>
        <taxon>Pleuronectidae</taxon>
        <taxon>Pleuronectes</taxon>
    </lineage>
</organism>
<evidence type="ECO:0000313" key="1">
    <source>
        <dbReference type="EMBL" id="CAB1419996.1"/>
    </source>
</evidence>
<comment type="caution">
    <text evidence="1">The sequence shown here is derived from an EMBL/GenBank/DDBJ whole genome shotgun (WGS) entry which is preliminary data.</text>
</comment>
<dbReference type="AlphaFoldDB" id="A0A9N7TX09"/>
<reference evidence="1" key="1">
    <citation type="submission" date="2020-03" db="EMBL/GenBank/DDBJ databases">
        <authorList>
            <person name="Weist P."/>
        </authorList>
    </citation>
    <scope>NUCLEOTIDE SEQUENCE</scope>
</reference>
<dbReference type="Proteomes" id="UP001153269">
    <property type="component" value="Unassembled WGS sequence"/>
</dbReference>
<evidence type="ECO:0000313" key="2">
    <source>
        <dbReference type="Proteomes" id="UP001153269"/>
    </source>
</evidence>
<protein>
    <submittedName>
        <fullName evidence="1">Uncharacterized protein</fullName>
    </submittedName>
</protein>
<gene>
    <name evidence="1" type="ORF">PLEPLA_LOCUS7847</name>
</gene>
<dbReference type="EMBL" id="CADEAL010000425">
    <property type="protein sequence ID" value="CAB1419996.1"/>
    <property type="molecule type" value="Genomic_DNA"/>
</dbReference>
<keyword evidence="2" id="KW-1185">Reference proteome</keyword>
<accession>A0A9N7TX09</accession>
<sequence length="67" mass="7937">MANQQDAVYLTFGGSSRLPRPGPHRMVRHSYGDKDNIHYFQLDARLPNVVFKSERIHNFKRILLRDR</sequence>
<name>A0A9N7TX09_PLEPL</name>
<proteinExistence type="predicted"/>